<dbReference type="CDD" id="cd00160">
    <property type="entry name" value="RhoGEF"/>
    <property type="match status" value="1"/>
</dbReference>
<dbReference type="GO" id="GO:0035556">
    <property type="term" value="P:intracellular signal transduction"/>
    <property type="evidence" value="ECO:0007669"/>
    <property type="project" value="InterPro"/>
</dbReference>
<dbReference type="GO" id="GO:0000935">
    <property type="term" value="C:division septum"/>
    <property type="evidence" value="ECO:0007669"/>
    <property type="project" value="TreeGrafter"/>
</dbReference>
<evidence type="ECO:0000259" key="2">
    <source>
        <dbReference type="PROSITE" id="PS50003"/>
    </source>
</evidence>
<gene>
    <name evidence="5" type="ORF">CANCADRAFT_14730</name>
</gene>
<evidence type="ECO:0000259" key="4">
    <source>
        <dbReference type="PROSITE" id="PS51745"/>
    </source>
</evidence>
<dbReference type="Gene3D" id="1.10.418.10">
    <property type="entry name" value="Calponin-like domain"/>
    <property type="match status" value="1"/>
</dbReference>
<dbReference type="EMBL" id="KV453842">
    <property type="protein sequence ID" value="ODV91195.1"/>
    <property type="molecule type" value="Genomic_DNA"/>
</dbReference>
<name>A0A1E4THH4_9ASCO</name>
<dbReference type="InterPro" id="IPR053026">
    <property type="entry name" value="CDC42_GEF"/>
</dbReference>
<feature type="domain" description="PB1" evidence="4">
    <location>
        <begin position="536"/>
        <end position="609"/>
    </location>
</feature>
<evidence type="ECO:0000259" key="3">
    <source>
        <dbReference type="PROSITE" id="PS50010"/>
    </source>
</evidence>
<keyword evidence="6" id="KW-1185">Reference proteome</keyword>
<evidence type="ECO:0000313" key="5">
    <source>
        <dbReference type="EMBL" id="ODV91195.1"/>
    </source>
</evidence>
<dbReference type="GO" id="GO:0005634">
    <property type="term" value="C:nucleus"/>
    <property type="evidence" value="ECO:0007669"/>
    <property type="project" value="TreeGrafter"/>
</dbReference>
<organism evidence="5 6">
    <name type="scientific">Tortispora caseinolytica NRRL Y-17796</name>
    <dbReference type="NCBI Taxonomy" id="767744"/>
    <lineage>
        <taxon>Eukaryota</taxon>
        <taxon>Fungi</taxon>
        <taxon>Dikarya</taxon>
        <taxon>Ascomycota</taxon>
        <taxon>Saccharomycotina</taxon>
        <taxon>Trigonopsidomycetes</taxon>
        <taxon>Trigonopsidales</taxon>
        <taxon>Trigonopsidaceae</taxon>
        <taxon>Tortispora</taxon>
    </lineage>
</organism>
<dbReference type="InterPro" id="IPR053793">
    <property type="entry name" value="PB1-like"/>
</dbReference>
<dbReference type="SMART" id="SM00233">
    <property type="entry name" value="PH"/>
    <property type="match status" value="1"/>
</dbReference>
<dbReference type="GO" id="GO:0030010">
    <property type="term" value="P:establishment of cell polarity"/>
    <property type="evidence" value="ECO:0007669"/>
    <property type="project" value="TreeGrafter"/>
</dbReference>
<feature type="domain" description="PH" evidence="2">
    <location>
        <begin position="321"/>
        <end position="431"/>
    </location>
</feature>
<dbReference type="PANTHER" id="PTHR47339">
    <property type="entry name" value="CELL DIVISION CONTROL PROTEIN 24"/>
    <property type="match status" value="1"/>
</dbReference>
<feature type="domain" description="DH" evidence="3">
    <location>
        <begin position="117"/>
        <end position="291"/>
    </location>
</feature>
<protein>
    <recommendedName>
        <fullName evidence="7">DH domain-containing protein</fullName>
    </recommendedName>
</protein>
<dbReference type="SUPFAM" id="SSF50729">
    <property type="entry name" value="PH domain-like"/>
    <property type="match status" value="1"/>
</dbReference>
<feature type="non-terminal residue" evidence="5">
    <location>
        <position position="609"/>
    </location>
</feature>
<dbReference type="Gene3D" id="2.30.29.30">
    <property type="entry name" value="Pleckstrin-homology domain (PH domain)/Phosphotyrosine-binding domain (PTB)"/>
    <property type="match status" value="1"/>
</dbReference>
<dbReference type="GO" id="GO:0005085">
    <property type="term" value="F:guanyl-nucleotide exchange factor activity"/>
    <property type="evidence" value="ECO:0007669"/>
    <property type="project" value="InterPro"/>
</dbReference>
<dbReference type="Gene3D" id="3.10.20.90">
    <property type="entry name" value="Phosphatidylinositol 3-kinase Catalytic Subunit, Chain A, domain 1"/>
    <property type="match status" value="1"/>
</dbReference>
<dbReference type="Gene3D" id="1.20.900.10">
    <property type="entry name" value="Dbl homology (DH) domain"/>
    <property type="match status" value="1"/>
</dbReference>
<reference evidence="6" key="1">
    <citation type="submission" date="2016-02" db="EMBL/GenBank/DDBJ databases">
        <title>Comparative genomics of biotechnologically important yeasts.</title>
        <authorList>
            <consortium name="DOE Joint Genome Institute"/>
            <person name="Riley R."/>
            <person name="Haridas S."/>
            <person name="Wolfe K.H."/>
            <person name="Lopes M.R."/>
            <person name="Hittinger C.T."/>
            <person name="Goker M."/>
            <person name="Salamov A."/>
            <person name="Wisecaver J."/>
            <person name="Long T.M."/>
            <person name="Aerts A.L."/>
            <person name="Barry K."/>
            <person name="Choi C."/>
            <person name="Clum A."/>
            <person name="Coughlan A.Y."/>
            <person name="Deshpande S."/>
            <person name="Douglass A.P."/>
            <person name="Hanson S.J."/>
            <person name="Klenk H.-P."/>
            <person name="Labutti K."/>
            <person name="Lapidus A."/>
            <person name="Lindquist E."/>
            <person name="Lipzen A."/>
            <person name="Meier-Kolthoff J.P."/>
            <person name="Ohm R.A."/>
            <person name="Otillar R.P."/>
            <person name="Pangilinan J."/>
            <person name="Peng Y."/>
            <person name="Rokas A."/>
            <person name="Rosa C.A."/>
            <person name="Scheuner C."/>
            <person name="Sibirny A.A."/>
            <person name="Slot J.C."/>
            <person name="Stielow J.B."/>
            <person name="Sun H."/>
            <person name="Kurtzman C.P."/>
            <person name="Blackwell M."/>
            <person name="Jeffries T.W."/>
            <person name="Grigoriev I.V."/>
        </authorList>
    </citation>
    <scope>NUCLEOTIDE SEQUENCE [LARGE SCALE GENOMIC DNA]</scope>
    <source>
        <strain evidence="6">NRRL Y-17796</strain>
    </source>
</reference>
<dbReference type="InterPro" id="IPR000219">
    <property type="entry name" value="DH_dom"/>
</dbReference>
<accession>A0A1E4THH4</accession>
<dbReference type="Pfam" id="PF06395">
    <property type="entry name" value="CDC24"/>
    <property type="match status" value="1"/>
</dbReference>
<dbReference type="GO" id="GO:0005737">
    <property type="term" value="C:cytoplasm"/>
    <property type="evidence" value="ECO:0007669"/>
    <property type="project" value="TreeGrafter"/>
</dbReference>
<dbReference type="Pfam" id="PF00621">
    <property type="entry name" value="RhoGEF"/>
    <property type="match status" value="1"/>
</dbReference>
<dbReference type="SUPFAM" id="SSF48065">
    <property type="entry name" value="DBL homology domain (DH-domain)"/>
    <property type="match status" value="1"/>
</dbReference>
<dbReference type="PANTHER" id="PTHR47339:SF1">
    <property type="entry name" value="CELL DIVISION CONTROL PROTEIN 24"/>
    <property type="match status" value="1"/>
</dbReference>
<dbReference type="GO" id="GO:0043332">
    <property type="term" value="C:mating projection tip"/>
    <property type="evidence" value="ECO:0007669"/>
    <property type="project" value="TreeGrafter"/>
</dbReference>
<dbReference type="GO" id="GO:0031106">
    <property type="term" value="P:septin ring organization"/>
    <property type="evidence" value="ECO:0007669"/>
    <property type="project" value="TreeGrafter"/>
</dbReference>
<dbReference type="PROSITE" id="PS50003">
    <property type="entry name" value="PH_DOMAIN"/>
    <property type="match status" value="1"/>
</dbReference>
<dbReference type="SUPFAM" id="SSF54277">
    <property type="entry name" value="CAD &amp; PB1 domains"/>
    <property type="match status" value="1"/>
</dbReference>
<dbReference type="AlphaFoldDB" id="A0A1E4THH4"/>
<evidence type="ECO:0008006" key="7">
    <source>
        <dbReference type="Google" id="ProtNLM"/>
    </source>
</evidence>
<dbReference type="InterPro" id="IPR000270">
    <property type="entry name" value="PB1_dom"/>
</dbReference>
<dbReference type="SMART" id="SM00325">
    <property type="entry name" value="RhoGEF"/>
    <property type="match status" value="1"/>
</dbReference>
<evidence type="ECO:0000256" key="1">
    <source>
        <dbReference type="SAM" id="MobiDB-lite"/>
    </source>
</evidence>
<dbReference type="Pfam" id="PF00564">
    <property type="entry name" value="PB1"/>
    <property type="match status" value="1"/>
</dbReference>
<dbReference type="InterPro" id="IPR011993">
    <property type="entry name" value="PH-like_dom_sf"/>
</dbReference>
<dbReference type="InterPro" id="IPR035899">
    <property type="entry name" value="DBL_dom_sf"/>
</dbReference>
<dbReference type="InterPro" id="IPR036872">
    <property type="entry name" value="CH_dom_sf"/>
</dbReference>
<dbReference type="Proteomes" id="UP000095023">
    <property type="component" value="Unassembled WGS sequence"/>
</dbReference>
<evidence type="ECO:0000313" key="6">
    <source>
        <dbReference type="Proteomes" id="UP000095023"/>
    </source>
</evidence>
<dbReference type="Pfam" id="PF15411">
    <property type="entry name" value="PH_10"/>
    <property type="match status" value="1"/>
</dbReference>
<sequence>LPKGLSTDFVTLLIRLFRKGVPFCILYNHLSASRALDIPSESNPKASKKSVYDFLSICQKNLALSQSDLFMISDVFSNNISDLKKVITSVSRIVDLFDESNGTAPILDGPAPPLEGPLAKAVNEILQTERRYANDLAKIENYVSQLQAQDIIAADKIPYLFPNLRHLIDFETWLLIGIESNADVDLQSHCLGLLFAKMENDFNVYQTYALNQNRAMEIAQEEVESLQKLSYLIEPTYELQSLLILPVQRLCKYHLLLKQLIKYTPPDFPHQDDLNAGYEAMKRAANMINEARRKVENAQALKAFRLHTEEWNGLNSSTLGDLLYHGVYTVTRDNSERDHHIYLFQNYLVCCRDSDVTRSRSVSLQKKPKKRELVVKRFIKVSDIDAVVQIPNSYELKVYGNPHSGIPEMTIHFRNEESRTQWYTAIRQLLDQMIAVNTSKESTILGADSSASSNSSVASLHMHKLSLDSVSTKRQSLLGLYGTVQEEDESDSNTGTNSFVSETLEIGTSNINSEGFSPSAAAGHAAHRDSREQERQMKVIVEYYAHRFTIAISPSTTYESLIEKVVKKVRICGGQENGDIQSNLRIRYRDEDGDYILLMNDEDVQLALE</sequence>
<dbReference type="InterPro" id="IPR001331">
    <property type="entry name" value="GDS_CDC24_CS"/>
</dbReference>
<dbReference type="PROSITE" id="PS50010">
    <property type="entry name" value="DH_2"/>
    <property type="match status" value="1"/>
</dbReference>
<feature type="non-terminal residue" evidence="5">
    <location>
        <position position="1"/>
    </location>
</feature>
<dbReference type="PROSITE" id="PS51745">
    <property type="entry name" value="PB1"/>
    <property type="match status" value="1"/>
</dbReference>
<feature type="region of interest" description="Disordered" evidence="1">
    <location>
        <begin position="512"/>
        <end position="532"/>
    </location>
</feature>
<dbReference type="PROSITE" id="PS00741">
    <property type="entry name" value="DH_1"/>
    <property type="match status" value="1"/>
</dbReference>
<dbReference type="InterPro" id="IPR001849">
    <property type="entry name" value="PH_domain"/>
</dbReference>
<dbReference type="InterPro" id="IPR010481">
    <property type="entry name" value="Cdc24/Scd1_N"/>
</dbReference>
<proteinExistence type="predicted"/>
<dbReference type="CDD" id="cd05992">
    <property type="entry name" value="PB1"/>
    <property type="match status" value="1"/>
</dbReference>
<dbReference type="OrthoDB" id="1594986at2759"/>